<evidence type="ECO:0000256" key="5">
    <source>
        <dbReference type="ARBA" id="ARBA00023128"/>
    </source>
</evidence>
<dbReference type="GO" id="GO:0005739">
    <property type="term" value="C:mitochondrion"/>
    <property type="evidence" value="ECO:0007669"/>
    <property type="project" value="UniProtKB-SubCell"/>
</dbReference>
<dbReference type="FunFam" id="3.30.70.980:FF:000008">
    <property type="entry name" value="Translational activator of cytochrome c oxidase 1"/>
    <property type="match status" value="1"/>
</dbReference>
<dbReference type="PROSITE" id="PS51257">
    <property type="entry name" value="PROKAR_LIPOPROTEIN"/>
    <property type="match status" value="1"/>
</dbReference>
<dbReference type="Pfam" id="PF20772">
    <property type="entry name" value="TACO1_YebC_N"/>
    <property type="match status" value="1"/>
</dbReference>
<keyword evidence="6" id="KW-0010">Activator</keyword>
<dbReference type="Proteomes" id="UP000694406">
    <property type="component" value="Unplaced"/>
</dbReference>
<name>A0A8C5SKM8_LATLA</name>
<reference evidence="12" key="2">
    <citation type="submission" date="2025-09" db="UniProtKB">
        <authorList>
            <consortium name="Ensembl"/>
        </authorList>
    </citation>
    <scope>IDENTIFICATION</scope>
</reference>
<dbReference type="GO" id="GO:0006417">
    <property type="term" value="P:regulation of translation"/>
    <property type="evidence" value="ECO:0007669"/>
    <property type="project" value="UniProtKB-KW"/>
</dbReference>
<dbReference type="FunFam" id="1.10.10.200:FF:000002">
    <property type="entry name" value="Probable transcriptional regulatory protein CLM62_37755"/>
    <property type="match status" value="1"/>
</dbReference>
<dbReference type="InterPro" id="IPR026564">
    <property type="entry name" value="Transcrip_reg_TACO1-like_dom3"/>
</dbReference>
<organism evidence="12 13">
    <name type="scientific">Laticauda laticaudata</name>
    <name type="common">Blue-ringed sea krait</name>
    <name type="synonym">Blue-lipped sea krait</name>
    <dbReference type="NCBI Taxonomy" id="8630"/>
    <lineage>
        <taxon>Eukaryota</taxon>
        <taxon>Metazoa</taxon>
        <taxon>Chordata</taxon>
        <taxon>Craniata</taxon>
        <taxon>Vertebrata</taxon>
        <taxon>Euteleostomi</taxon>
        <taxon>Lepidosauria</taxon>
        <taxon>Squamata</taxon>
        <taxon>Bifurcata</taxon>
        <taxon>Unidentata</taxon>
        <taxon>Episquamata</taxon>
        <taxon>Toxicofera</taxon>
        <taxon>Serpentes</taxon>
        <taxon>Colubroidea</taxon>
        <taxon>Elapidae</taxon>
        <taxon>Laticaudinae</taxon>
        <taxon>Laticauda</taxon>
    </lineage>
</organism>
<evidence type="ECO:0000256" key="1">
    <source>
        <dbReference type="ARBA" id="ARBA00004173"/>
    </source>
</evidence>
<dbReference type="Gene3D" id="1.10.10.200">
    <property type="match status" value="1"/>
</dbReference>
<evidence type="ECO:0000256" key="6">
    <source>
        <dbReference type="ARBA" id="ARBA00023159"/>
    </source>
</evidence>
<feature type="domain" description="TACO1/YebC-like second and third" evidence="10">
    <location>
        <begin position="143"/>
        <end position="299"/>
    </location>
</feature>
<evidence type="ECO:0000313" key="13">
    <source>
        <dbReference type="Proteomes" id="UP000694406"/>
    </source>
</evidence>
<dbReference type="GeneTree" id="ENSGT00390000012820"/>
<evidence type="ECO:0000259" key="11">
    <source>
        <dbReference type="Pfam" id="PF20772"/>
    </source>
</evidence>
<comment type="similarity">
    <text evidence="2">Belongs to the TACO1 family.</text>
</comment>
<accession>A0A8C5SKM8</accession>
<evidence type="ECO:0000256" key="9">
    <source>
        <dbReference type="ARBA" id="ARBA00075676"/>
    </source>
</evidence>
<evidence type="ECO:0000256" key="7">
    <source>
        <dbReference type="ARBA" id="ARBA00053642"/>
    </source>
</evidence>
<reference evidence="12" key="1">
    <citation type="submission" date="2025-08" db="UniProtKB">
        <authorList>
            <consortium name="Ensembl"/>
        </authorList>
    </citation>
    <scope>IDENTIFICATION</scope>
</reference>
<dbReference type="InterPro" id="IPR002876">
    <property type="entry name" value="Transcrip_reg_TACO1-like"/>
</dbReference>
<gene>
    <name evidence="12" type="primary">TACO1</name>
</gene>
<dbReference type="AlphaFoldDB" id="A0A8C5SKM8"/>
<dbReference type="SUPFAM" id="SSF75625">
    <property type="entry name" value="YebC-like"/>
    <property type="match status" value="1"/>
</dbReference>
<dbReference type="Pfam" id="PF01709">
    <property type="entry name" value="Transcrip_reg"/>
    <property type="match status" value="1"/>
</dbReference>
<protein>
    <recommendedName>
        <fullName evidence="8">Translational activator of cytochrome c oxidase 1</fullName>
    </recommendedName>
    <alternativeName>
        <fullName evidence="9">Coiled-coil domain-containing protein 44</fullName>
    </alternativeName>
</protein>
<dbReference type="PANTHER" id="PTHR12532:SF0">
    <property type="entry name" value="TRANSLATIONAL ACTIVATOR OF CYTOCHROME C OXIDASE 1"/>
    <property type="match status" value="1"/>
</dbReference>
<dbReference type="Ensembl" id="ENSLLTT00000017891.1">
    <property type="protein sequence ID" value="ENSLLTP00000017245.1"/>
    <property type="gene ID" value="ENSLLTG00000013113.1"/>
</dbReference>
<comment type="subcellular location">
    <subcellularLocation>
        <location evidence="1">Mitochondrion</location>
    </subcellularLocation>
</comment>
<keyword evidence="4" id="KW-0175">Coiled coil</keyword>
<keyword evidence="13" id="KW-1185">Reference proteome</keyword>
<dbReference type="PANTHER" id="PTHR12532">
    <property type="entry name" value="TRANSLATIONAL ACTIVATOR OF CYTOCHROME C OXIDASE 1"/>
    <property type="match status" value="1"/>
</dbReference>
<evidence type="ECO:0000259" key="10">
    <source>
        <dbReference type="Pfam" id="PF01709"/>
    </source>
</evidence>
<dbReference type="InterPro" id="IPR017856">
    <property type="entry name" value="Integrase-like_N"/>
</dbReference>
<dbReference type="InterPro" id="IPR048300">
    <property type="entry name" value="TACO1_YebC-like_2nd/3rd_dom"/>
</dbReference>
<proteinExistence type="inferred from homology"/>
<dbReference type="Gene3D" id="3.30.70.980">
    <property type="match status" value="2"/>
</dbReference>
<dbReference type="InterPro" id="IPR049083">
    <property type="entry name" value="TACO1_YebC_N"/>
</dbReference>
<comment type="function">
    <text evidence="7">Acts as a translational activator of mitochondrially-encoded cytochrome c oxidase 1.</text>
</comment>
<evidence type="ECO:0000256" key="3">
    <source>
        <dbReference type="ARBA" id="ARBA00022845"/>
    </source>
</evidence>
<evidence type="ECO:0000256" key="4">
    <source>
        <dbReference type="ARBA" id="ARBA00023054"/>
    </source>
</evidence>
<feature type="domain" description="TACO1/YebC-like N-terminal" evidence="11">
    <location>
        <begin position="63"/>
        <end position="132"/>
    </location>
</feature>
<evidence type="ECO:0000256" key="8">
    <source>
        <dbReference type="ARBA" id="ARBA00073666"/>
    </source>
</evidence>
<sequence>MERFCRILGFYFEVPRGSLANPVMSVGCIYTRLSPLLRPSRVMLFHHPSCAIHASSATLAGHNKWSKVKNVKGPKDAARSLVFQKLTMMIRFAVKEGGSNPHLNTNLANIIEVCRRKNMPKGSIETAISGAEKTKSIYHLCGVRGPGGSSLYVEILTDNLKRTSNEIRYILNKNGGSITEGIHNHFEKKGVVIVNKEDKSSNPVSLDRALDLAIEAGAEDVQEEEEEDEKVVLRFISAVSTLHQVREKLESLGLCSLSAGLEFIPVVHAQLSDAEMEGAVKLLEALEDHVDVVRVYNNIA</sequence>
<evidence type="ECO:0000313" key="12">
    <source>
        <dbReference type="Ensembl" id="ENSLLTP00000017245.1"/>
    </source>
</evidence>
<evidence type="ECO:0000256" key="2">
    <source>
        <dbReference type="ARBA" id="ARBA00008724"/>
    </source>
</evidence>
<keyword evidence="5" id="KW-0496">Mitochondrion</keyword>
<keyword evidence="3" id="KW-0810">Translation regulation</keyword>
<dbReference type="InterPro" id="IPR029072">
    <property type="entry name" value="YebC-like"/>
</dbReference>